<comment type="caution">
    <text evidence="10">The sequence shown here is derived from an EMBL/GenBank/DDBJ whole genome shotgun (WGS) entry which is preliminary data.</text>
</comment>
<proteinExistence type="inferred from homology"/>
<name>A0ABS6K9L2_9FIRM</name>
<protein>
    <submittedName>
        <fullName evidence="10">BMP family ABC transporter substrate-binding protein</fullName>
    </submittedName>
</protein>
<feature type="region of interest" description="Disordered" evidence="7">
    <location>
        <begin position="28"/>
        <end position="47"/>
    </location>
</feature>
<dbReference type="PROSITE" id="PS51257">
    <property type="entry name" value="PROKAR_LIPOPROTEIN"/>
    <property type="match status" value="1"/>
</dbReference>
<keyword evidence="4 8" id="KW-0732">Signal</keyword>
<dbReference type="Pfam" id="PF02608">
    <property type="entry name" value="Bmp"/>
    <property type="match status" value="1"/>
</dbReference>
<feature type="domain" description="ABC transporter substrate-binding protein PnrA-like" evidence="9">
    <location>
        <begin position="56"/>
        <end position="352"/>
    </location>
</feature>
<evidence type="ECO:0000256" key="5">
    <source>
        <dbReference type="ARBA" id="ARBA00023136"/>
    </source>
</evidence>
<keyword evidence="11" id="KW-1185">Reference proteome</keyword>
<evidence type="ECO:0000313" key="11">
    <source>
        <dbReference type="Proteomes" id="UP001314681"/>
    </source>
</evidence>
<evidence type="ECO:0000259" key="9">
    <source>
        <dbReference type="Pfam" id="PF02608"/>
    </source>
</evidence>
<evidence type="ECO:0000256" key="4">
    <source>
        <dbReference type="ARBA" id="ARBA00022729"/>
    </source>
</evidence>
<comment type="subcellular location">
    <subcellularLocation>
        <location evidence="1">Cell membrane</location>
        <topology evidence="1">Lipid-anchor</topology>
    </subcellularLocation>
</comment>
<dbReference type="PANTHER" id="PTHR34296:SF2">
    <property type="entry name" value="ABC TRANSPORTER GUANOSINE-BINDING PROTEIN NUPN"/>
    <property type="match status" value="1"/>
</dbReference>
<evidence type="ECO:0000256" key="2">
    <source>
        <dbReference type="ARBA" id="ARBA00008610"/>
    </source>
</evidence>
<evidence type="ECO:0000256" key="6">
    <source>
        <dbReference type="ARBA" id="ARBA00023288"/>
    </source>
</evidence>
<feature type="signal peptide" evidence="8">
    <location>
        <begin position="1"/>
        <end position="24"/>
    </location>
</feature>
<evidence type="ECO:0000256" key="3">
    <source>
        <dbReference type="ARBA" id="ARBA00022475"/>
    </source>
</evidence>
<gene>
    <name evidence="10" type="ORF">KTH90_14410</name>
</gene>
<dbReference type="PANTHER" id="PTHR34296">
    <property type="entry name" value="TRANSCRIPTIONAL ACTIVATOR PROTEIN MED"/>
    <property type="match status" value="1"/>
</dbReference>
<dbReference type="InterPro" id="IPR028082">
    <property type="entry name" value="Peripla_BP_I"/>
</dbReference>
<dbReference type="InterPro" id="IPR003760">
    <property type="entry name" value="PnrA-like"/>
</dbReference>
<dbReference type="RefSeq" id="WP_238726974.1">
    <property type="nucleotide sequence ID" value="NZ_JAHQCX010000009.1"/>
</dbReference>
<dbReference type="SUPFAM" id="SSF53822">
    <property type="entry name" value="Periplasmic binding protein-like I"/>
    <property type="match status" value="1"/>
</dbReference>
<dbReference type="EMBL" id="JAHQCX010000009">
    <property type="protein sequence ID" value="MBU9727208.1"/>
    <property type="molecule type" value="Genomic_DNA"/>
</dbReference>
<keyword evidence="5" id="KW-0472">Membrane</keyword>
<dbReference type="InterPro" id="IPR050957">
    <property type="entry name" value="BMP_lipoprotein"/>
</dbReference>
<evidence type="ECO:0000313" key="10">
    <source>
        <dbReference type="EMBL" id="MBU9727208.1"/>
    </source>
</evidence>
<comment type="similarity">
    <text evidence="2">Belongs to the BMP lipoprotein family.</text>
</comment>
<evidence type="ECO:0000256" key="1">
    <source>
        <dbReference type="ARBA" id="ARBA00004193"/>
    </source>
</evidence>
<sequence>MKKQVMWIKVLACLMALVFVTGCASKPAATNETEPTEQKQAGTQANNSAPGKVWKVAYVSAYAIDELQWLTDMVAGLNTYGEEHDNIEMKIVEAVNANEYEPKIRALAEGGYDIIITSFNGHADATKAVAKDFPDIYFGIIDAKIQDIADYPNLQEFGIDRGYNSFLAGATAAYMSKSNKVAFIGGADIEAVNQIIAAWQQGLQYVNPDIEDTVAYSDTFVDPTIGRELALSLLSKGCDVIGASTGGAEAGVCQAIAESPTDAYYAAYDVHYYDILKGRELGSAVSYLDKMVIMFIEDVTAGKFEGGILKFFGPEMGTVAYEFAKDTPVPEDIQKKVMEISDKILNGEIEIGLEPLHK</sequence>
<reference evidence="10 11" key="1">
    <citation type="submission" date="2021-06" db="EMBL/GenBank/DDBJ databases">
        <title>Description of novel taxa of the family Lachnospiraceae.</title>
        <authorList>
            <person name="Chaplin A.V."/>
            <person name="Sokolova S.R."/>
            <person name="Pikina A.P."/>
            <person name="Korzhanova M."/>
            <person name="Belova V."/>
            <person name="Korostin D."/>
            <person name="Efimov B.A."/>
        </authorList>
    </citation>
    <scope>NUCLEOTIDE SEQUENCE [LARGE SCALE GENOMIC DNA]</scope>
    <source>
        <strain evidence="10 11">ASD4241</strain>
    </source>
</reference>
<organism evidence="10 11">
    <name type="scientific">Diplocloster modestus</name>
    <dbReference type="NCBI Taxonomy" id="2850322"/>
    <lineage>
        <taxon>Bacteria</taxon>
        <taxon>Bacillati</taxon>
        <taxon>Bacillota</taxon>
        <taxon>Clostridia</taxon>
        <taxon>Lachnospirales</taxon>
        <taxon>Lachnospiraceae</taxon>
        <taxon>Diplocloster</taxon>
    </lineage>
</organism>
<evidence type="ECO:0000256" key="7">
    <source>
        <dbReference type="SAM" id="MobiDB-lite"/>
    </source>
</evidence>
<dbReference type="Proteomes" id="UP001314681">
    <property type="component" value="Unassembled WGS sequence"/>
</dbReference>
<keyword evidence="6" id="KW-0449">Lipoprotein</keyword>
<accession>A0ABS6K9L2</accession>
<dbReference type="Gene3D" id="3.40.50.2300">
    <property type="match status" value="2"/>
</dbReference>
<feature type="chain" id="PRO_5046583252" evidence="8">
    <location>
        <begin position="25"/>
        <end position="358"/>
    </location>
</feature>
<keyword evidence="3" id="KW-1003">Cell membrane</keyword>
<evidence type="ECO:0000256" key="8">
    <source>
        <dbReference type="SAM" id="SignalP"/>
    </source>
</evidence>